<dbReference type="GeneID" id="107915456"/>
<reference evidence="4" key="2">
    <citation type="submission" date="2025-08" db="UniProtKB">
        <authorList>
            <consortium name="RefSeq"/>
        </authorList>
    </citation>
    <scope>IDENTIFICATION</scope>
</reference>
<dbReference type="PaxDb" id="3635-A0A1U8KC79"/>
<accession>A0A1U8KC79</accession>
<keyword evidence="3" id="KW-1185">Reference proteome</keyword>
<dbReference type="KEGG" id="ghi:107915456"/>
<dbReference type="RefSeq" id="XP_016700105.1">
    <property type="nucleotide sequence ID" value="XM_016844616.1"/>
</dbReference>
<feature type="domain" description="Retrotransposon gag" evidence="2">
    <location>
        <begin position="69"/>
        <end position="162"/>
    </location>
</feature>
<evidence type="ECO:0000313" key="3">
    <source>
        <dbReference type="Proteomes" id="UP000818029"/>
    </source>
</evidence>
<dbReference type="AlphaFoldDB" id="A0A1U8KC79"/>
<organism evidence="3 4">
    <name type="scientific">Gossypium hirsutum</name>
    <name type="common">Upland cotton</name>
    <name type="synonym">Gossypium mexicanum</name>
    <dbReference type="NCBI Taxonomy" id="3635"/>
    <lineage>
        <taxon>Eukaryota</taxon>
        <taxon>Viridiplantae</taxon>
        <taxon>Streptophyta</taxon>
        <taxon>Embryophyta</taxon>
        <taxon>Tracheophyta</taxon>
        <taxon>Spermatophyta</taxon>
        <taxon>Magnoliopsida</taxon>
        <taxon>eudicotyledons</taxon>
        <taxon>Gunneridae</taxon>
        <taxon>Pentapetalae</taxon>
        <taxon>rosids</taxon>
        <taxon>malvids</taxon>
        <taxon>Malvales</taxon>
        <taxon>Malvaceae</taxon>
        <taxon>Malvoideae</taxon>
        <taxon>Gossypium</taxon>
    </lineage>
</organism>
<dbReference type="PANTHER" id="PTHR34482:SF36">
    <property type="entry name" value="RETROTRANSPOSON GAG DOMAIN-CONTAINING PROTEIN"/>
    <property type="match status" value="1"/>
</dbReference>
<dbReference type="Pfam" id="PF03732">
    <property type="entry name" value="Retrotrans_gag"/>
    <property type="match status" value="1"/>
</dbReference>
<protein>
    <recommendedName>
        <fullName evidence="2">Retrotransposon gag domain-containing protein</fullName>
    </recommendedName>
</protein>
<evidence type="ECO:0000256" key="1">
    <source>
        <dbReference type="SAM" id="MobiDB-lite"/>
    </source>
</evidence>
<dbReference type="Proteomes" id="UP000818029">
    <property type="component" value="Chromosome D10"/>
</dbReference>
<gene>
    <name evidence="4" type="primary">LOC107915456</name>
</gene>
<proteinExistence type="predicted"/>
<name>A0A1U8KC79_GOSHI</name>
<feature type="region of interest" description="Disordered" evidence="1">
    <location>
        <begin position="197"/>
        <end position="225"/>
    </location>
</feature>
<evidence type="ECO:0000313" key="4">
    <source>
        <dbReference type="RefSeq" id="XP_016700105.1"/>
    </source>
</evidence>
<evidence type="ECO:0000259" key="2">
    <source>
        <dbReference type="Pfam" id="PF03732"/>
    </source>
</evidence>
<dbReference type="InterPro" id="IPR005162">
    <property type="entry name" value="Retrotrans_gag_dom"/>
</dbReference>
<reference evidence="3" key="1">
    <citation type="journal article" date="2020" name="Nat. Genet.">
        <title>Genomic diversifications of five Gossypium allopolyploid species and their impact on cotton improvement.</title>
        <authorList>
            <person name="Chen Z.J."/>
            <person name="Sreedasyam A."/>
            <person name="Ando A."/>
            <person name="Song Q."/>
            <person name="De Santiago L.M."/>
            <person name="Hulse-Kemp A.M."/>
            <person name="Ding M."/>
            <person name="Ye W."/>
            <person name="Kirkbride R.C."/>
            <person name="Jenkins J."/>
            <person name="Plott C."/>
            <person name="Lovell J."/>
            <person name="Lin Y.M."/>
            <person name="Vaughn R."/>
            <person name="Liu B."/>
            <person name="Simpson S."/>
            <person name="Scheffler B.E."/>
            <person name="Wen L."/>
            <person name="Saski C.A."/>
            <person name="Grover C.E."/>
            <person name="Hu G."/>
            <person name="Conover J.L."/>
            <person name="Carlson J.W."/>
            <person name="Shu S."/>
            <person name="Boston L.B."/>
            <person name="Williams M."/>
            <person name="Peterson D.G."/>
            <person name="McGee K."/>
            <person name="Jones D.C."/>
            <person name="Wendel J.F."/>
            <person name="Stelly D.M."/>
            <person name="Grimwood J."/>
            <person name="Schmutz J."/>
        </authorList>
    </citation>
    <scope>NUCLEOTIDE SEQUENCE [LARGE SCALE GENOMIC DNA]</scope>
    <source>
        <strain evidence="3">cv. TM-1</strain>
    </source>
</reference>
<dbReference type="PANTHER" id="PTHR34482">
    <property type="entry name" value="DNA DAMAGE-INDUCIBLE PROTEIN 1-LIKE"/>
    <property type="match status" value="1"/>
</dbReference>
<sequence>MLRILERVARTNTGVLGRETIFERLQSNGAEIFKGVSGVAPNVVEYCLEATKRIMDDLDFTLEQKLKGVVSLLREEAYQWWLTVKGGTQLDQVTCEFFKFTFQGKYVGAHYMDDRRRAFLYLTERDRSLAECEAEFLRLSRYAKGIVATDYERCVQFQDGLKDSLRVLIAPQREGNFAALVEKAKIAKDVKCTERLNRERKRGRNNRDSEPSNSDQRPKRRARVDGLVRVGPPVAATGFPPYAICGKGHVGECWRRTRAYISCGSMEHHFRKCPRRTD</sequence>